<accession>A0A256FB78</accession>
<sequence>MVEACREKPGTVFPMASCFNALTDIHLPRICADASTDARN</sequence>
<name>A0A256FB78_9HYPH</name>
<evidence type="ECO:0000313" key="2">
    <source>
        <dbReference type="Proteomes" id="UP000216478"/>
    </source>
</evidence>
<proteinExistence type="predicted"/>
<keyword evidence="2" id="KW-1185">Reference proteome</keyword>
<evidence type="ECO:0000313" key="1">
    <source>
        <dbReference type="EMBL" id="OYR11936.1"/>
    </source>
</evidence>
<gene>
    <name evidence="1" type="ORF">CEV33_1499</name>
</gene>
<protein>
    <submittedName>
        <fullName evidence="1">Uncharacterized protein</fullName>
    </submittedName>
</protein>
<dbReference type="AlphaFoldDB" id="A0A256FB78"/>
<dbReference type="EMBL" id="NNRL01000161">
    <property type="protein sequence ID" value="OYR11936.1"/>
    <property type="molecule type" value="Genomic_DNA"/>
</dbReference>
<dbReference type="Proteomes" id="UP000216478">
    <property type="component" value="Unassembled WGS sequence"/>
</dbReference>
<reference evidence="1 2" key="1">
    <citation type="submission" date="2017-07" db="EMBL/GenBank/DDBJ databases">
        <title>Phylogenetic study on the rhizospheric bacterium Ochrobactrum sp. A44.</title>
        <authorList>
            <person name="Krzyzanowska D.M."/>
            <person name="Ossowicki A."/>
            <person name="Rajewska M."/>
            <person name="Maciag T."/>
            <person name="Kaczynski Z."/>
            <person name="Czerwicka M."/>
            <person name="Jafra S."/>
        </authorList>
    </citation>
    <scope>NUCLEOTIDE SEQUENCE [LARGE SCALE GENOMIC DNA]</scope>
    <source>
        <strain evidence="1 2">OgA9a</strain>
    </source>
</reference>
<comment type="caution">
    <text evidence="1">The sequence shown here is derived from an EMBL/GenBank/DDBJ whole genome shotgun (WGS) entry which is preliminary data.</text>
</comment>
<organism evidence="1 2">
    <name type="scientific">Brucella grignonensis</name>
    <dbReference type="NCBI Taxonomy" id="94627"/>
    <lineage>
        <taxon>Bacteria</taxon>
        <taxon>Pseudomonadati</taxon>
        <taxon>Pseudomonadota</taxon>
        <taxon>Alphaproteobacteria</taxon>
        <taxon>Hyphomicrobiales</taxon>
        <taxon>Brucellaceae</taxon>
        <taxon>Brucella/Ochrobactrum group</taxon>
        <taxon>Brucella</taxon>
    </lineage>
</organism>